<evidence type="ECO:0000256" key="1">
    <source>
        <dbReference type="SAM" id="Coils"/>
    </source>
</evidence>
<dbReference type="EMBL" id="CAMXCT010003757">
    <property type="protein sequence ID" value="CAI4006045.1"/>
    <property type="molecule type" value="Genomic_DNA"/>
</dbReference>
<reference evidence="2" key="1">
    <citation type="submission" date="2022-10" db="EMBL/GenBank/DDBJ databases">
        <authorList>
            <person name="Chen Y."/>
            <person name="Dougan E. K."/>
            <person name="Chan C."/>
            <person name="Rhodes N."/>
            <person name="Thang M."/>
        </authorList>
    </citation>
    <scope>NUCLEOTIDE SEQUENCE</scope>
</reference>
<proteinExistence type="predicted"/>
<gene>
    <name evidence="2" type="ORF">C1SCF055_LOCUS31724</name>
</gene>
<evidence type="ECO:0000313" key="2">
    <source>
        <dbReference type="EMBL" id="CAI4006045.1"/>
    </source>
</evidence>
<keyword evidence="4" id="KW-1185">Reference proteome</keyword>
<dbReference type="EMBL" id="CAMXCT020003757">
    <property type="protein sequence ID" value="CAL1159420.1"/>
    <property type="molecule type" value="Genomic_DNA"/>
</dbReference>
<comment type="caution">
    <text evidence="2">The sequence shown here is derived from an EMBL/GenBank/DDBJ whole genome shotgun (WGS) entry which is preliminary data.</text>
</comment>
<feature type="coiled-coil region" evidence="1">
    <location>
        <begin position="384"/>
        <end position="452"/>
    </location>
</feature>
<name>A0A9P1DAB1_9DINO</name>
<keyword evidence="1" id="KW-0175">Coiled coil</keyword>
<evidence type="ECO:0000313" key="3">
    <source>
        <dbReference type="EMBL" id="CAL1159420.1"/>
    </source>
</evidence>
<protein>
    <submittedName>
        <fullName evidence="2">Uncharacterized protein</fullName>
    </submittedName>
</protein>
<dbReference type="Proteomes" id="UP001152797">
    <property type="component" value="Unassembled WGS sequence"/>
</dbReference>
<reference evidence="3" key="2">
    <citation type="submission" date="2024-04" db="EMBL/GenBank/DDBJ databases">
        <authorList>
            <person name="Chen Y."/>
            <person name="Shah S."/>
            <person name="Dougan E. K."/>
            <person name="Thang M."/>
            <person name="Chan C."/>
        </authorList>
    </citation>
    <scope>NUCLEOTIDE SEQUENCE [LARGE SCALE GENOMIC DNA]</scope>
</reference>
<accession>A0A9P1DAB1</accession>
<evidence type="ECO:0000313" key="4">
    <source>
        <dbReference type="Proteomes" id="UP001152797"/>
    </source>
</evidence>
<feature type="coiled-coil region" evidence="1">
    <location>
        <begin position="226"/>
        <end position="285"/>
    </location>
</feature>
<dbReference type="EMBL" id="CAMXCT030003757">
    <property type="protein sequence ID" value="CAL4793357.1"/>
    <property type="molecule type" value="Genomic_DNA"/>
</dbReference>
<sequence length="570" mass="62887">MVESESLKKAQLVLERVTAVQEGLVNTLDQISTAVDQNKLVDLASLHSQAPSGDACQIQDLEPAAFPPGSDRLEELKLEAESGQEQCEQKAAAAKVTLKILDAKAKKLDAAGLALTKENHLSSQLEDLKKVTEKTAEVFGDAHQVKGMDEVLEAAGVSSSLSKASKEEEYEKLSKLLIKKYFEALNEVSLELILQNGLPMELDEIVAILDECGAVQQIGEAAGQGRKEVQRVNDDLKKHLESVQEQRKICKKRRKASEENEKSCLAKVEKAIEILKGELGKYKDAVITNEEVFDAESCQAQIAVQTKLQIDAQAILDEINRAKDISPAADAALASCAKKAVELEQEIDTATKETAAGLNETAQLPSTLAMEGTQVALNILLRAEDQKKKQIQVTEKELAKCECDLKKLEQGTGPRNHLAQKKSEVNEKNMALQEQRMELGQVQDKKGKAEQQLESLTGLENMKYVFNKTEISRSTEEKVKKNAGDFEMFQEDAPEALPAVPQESYALSIQHAQIDKMIKEELAKQLAIQADYHRVEREQLVRQNEELSAQLEQLRVGSEASSVPHFQGSQ</sequence>
<dbReference type="AlphaFoldDB" id="A0A9P1DAB1"/>
<organism evidence="2">
    <name type="scientific">Cladocopium goreaui</name>
    <dbReference type="NCBI Taxonomy" id="2562237"/>
    <lineage>
        <taxon>Eukaryota</taxon>
        <taxon>Sar</taxon>
        <taxon>Alveolata</taxon>
        <taxon>Dinophyceae</taxon>
        <taxon>Suessiales</taxon>
        <taxon>Symbiodiniaceae</taxon>
        <taxon>Cladocopium</taxon>
    </lineage>
</organism>